<dbReference type="STRING" id="4572.M7YQJ7"/>
<accession>M7YQJ7</accession>
<sequence length="140" mass="15470">MVASTAGLVRRDWNIDSDGSDHRMTELNLQGSLAAQIAFEGNSCFRCVKLVFEATKWEGDGDTPLHYAARSGNLRMLFHLVCQLGEEYGHKGVELLLRKLNVHGETALHEAISPTCAAASTNRSWSSKVRRHLGSMVRTT</sequence>
<dbReference type="PROSITE" id="PS50088">
    <property type="entry name" value="ANK_REPEAT"/>
    <property type="match status" value="1"/>
</dbReference>
<reference evidence="1" key="1">
    <citation type="journal article" date="2013" name="Nature">
        <title>Draft genome of the wheat A-genome progenitor Triticum urartu.</title>
        <authorList>
            <person name="Ling H.Q."/>
            <person name="Zhao S."/>
            <person name="Liu D."/>
            <person name="Wang J."/>
            <person name="Sun H."/>
            <person name="Zhang C."/>
            <person name="Fan H."/>
            <person name="Li D."/>
            <person name="Dong L."/>
            <person name="Tao Y."/>
            <person name="Gao C."/>
            <person name="Wu H."/>
            <person name="Li Y."/>
            <person name="Cui Y."/>
            <person name="Guo X."/>
            <person name="Zheng S."/>
            <person name="Wang B."/>
            <person name="Yu K."/>
            <person name="Liang Q."/>
            <person name="Yang W."/>
            <person name="Lou X."/>
            <person name="Chen J."/>
            <person name="Feng M."/>
            <person name="Jian J."/>
            <person name="Zhang X."/>
            <person name="Luo G."/>
            <person name="Jiang Y."/>
            <person name="Liu J."/>
            <person name="Wang Z."/>
            <person name="Sha Y."/>
            <person name="Zhang B."/>
            <person name="Wu H."/>
            <person name="Tang D."/>
            <person name="Shen Q."/>
            <person name="Xue P."/>
            <person name="Zou S."/>
            <person name="Wang X."/>
            <person name="Liu X."/>
            <person name="Wang F."/>
            <person name="Yang Y."/>
            <person name="An X."/>
            <person name="Dong Z."/>
            <person name="Zhang K."/>
            <person name="Zhang X."/>
            <person name="Luo M.C."/>
            <person name="Dvorak J."/>
            <person name="Tong Y."/>
            <person name="Wang J."/>
            <person name="Yang H."/>
            <person name="Li Z."/>
            <person name="Wang D."/>
            <person name="Zhang A."/>
            <person name="Wang J."/>
        </authorList>
    </citation>
    <scope>NUCLEOTIDE SEQUENCE</scope>
</reference>
<protein>
    <submittedName>
        <fullName evidence="1">Uncharacterized protein</fullName>
    </submittedName>
</protein>
<dbReference type="EMBL" id="KD200969">
    <property type="protein sequence ID" value="EMS52913.1"/>
    <property type="molecule type" value="Genomic_DNA"/>
</dbReference>
<dbReference type="SUPFAM" id="SSF48403">
    <property type="entry name" value="Ankyrin repeat"/>
    <property type="match status" value="1"/>
</dbReference>
<organism evidence="1">
    <name type="scientific">Triticum urartu</name>
    <name type="common">Red wild einkorn</name>
    <name type="synonym">Crithodium urartu</name>
    <dbReference type="NCBI Taxonomy" id="4572"/>
    <lineage>
        <taxon>Eukaryota</taxon>
        <taxon>Viridiplantae</taxon>
        <taxon>Streptophyta</taxon>
        <taxon>Embryophyta</taxon>
        <taxon>Tracheophyta</taxon>
        <taxon>Spermatophyta</taxon>
        <taxon>Magnoliopsida</taxon>
        <taxon>Liliopsida</taxon>
        <taxon>Poales</taxon>
        <taxon>Poaceae</taxon>
        <taxon>BOP clade</taxon>
        <taxon>Pooideae</taxon>
        <taxon>Triticodae</taxon>
        <taxon>Triticeae</taxon>
        <taxon>Triticinae</taxon>
        <taxon>Triticum</taxon>
    </lineage>
</organism>
<dbReference type="InterPro" id="IPR036770">
    <property type="entry name" value="Ankyrin_rpt-contain_sf"/>
</dbReference>
<dbReference type="PROSITE" id="PS50297">
    <property type="entry name" value="ANK_REP_REGION"/>
    <property type="match status" value="1"/>
</dbReference>
<name>M7YQJ7_TRIUA</name>
<dbReference type="InterPro" id="IPR002110">
    <property type="entry name" value="Ankyrin_rpt"/>
</dbReference>
<proteinExistence type="predicted"/>
<dbReference type="AlphaFoldDB" id="M7YQJ7"/>
<evidence type="ECO:0000313" key="1">
    <source>
        <dbReference type="EMBL" id="EMS52913.1"/>
    </source>
</evidence>
<dbReference type="Pfam" id="PF13637">
    <property type="entry name" value="Ank_4"/>
    <property type="match status" value="1"/>
</dbReference>
<dbReference type="Gene3D" id="1.25.40.20">
    <property type="entry name" value="Ankyrin repeat-containing domain"/>
    <property type="match status" value="1"/>
</dbReference>
<gene>
    <name evidence="1" type="ORF">TRIUR3_32531</name>
</gene>